<dbReference type="InParanoid" id="A0A084QA05"/>
<dbReference type="PANTHER" id="PTHR21310:SF48">
    <property type="entry name" value="AMINOGLYCOSIDE PHOSPHOTRANSFERASE DOMAIN-CONTAINING PROTEIN"/>
    <property type="match status" value="1"/>
</dbReference>
<reference evidence="2 3" key="1">
    <citation type="journal article" date="2014" name="BMC Genomics">
        <title>Comparative genome sequencing reveals chemotype-specific gene clusters in the toxigenic black mold Stachybotrys.</title>
        <authorList>
            <person name="Semeiks J."/>
            <person name="Borek D."/>
            <person name="Otwinowski Z."/>
            <person name="Grishin N.V."/>
        </authorList>
    </citation>
    <scope>NUCLEOTIDE SEQUENCE [LARGE SCALE GENOMIC DNA]</scope>
    <source>
        <strain evidence="2 3">IBT 40285</strain>
    </source>
</reference>
<dbReference type="InterPro" id="IPR002575">
    <property type="entry name" value="Aminoglycoside_PTrfase"/>
</dbReference>
<dbReference type="InterPro" id="IPR051678">
    <property type="entry name" value="AGP_Transferase"/>
</dbReference>
<dbReference type="AlphaFoldDB" id="A0A084QA05"/>
<proteinExistence type="predicted"/>
<evidence type="ECO:0000259" key="1">
    <source>
        <dbReference type="Pfam" id="PF01636"/>
    </source>
</evidence>
<dbReference type="OMA" id="HTEDTPC"/>
<keyword evidence="3" id="KW-1185">Reference proteome</keyword>
<accession>A0A084QA05</accession>
<dbReference type="Pfam" id="PF01636">
    <property type="entry name" value="APH"/>
    <property type="match status" value="1"/>
</dbReference>
<dbReference type="OrthoDB" id="2906425at2759"/>
<organism evidence="2 3">
    <name type="scientific">Stachybotrys chlorohalonatus (strain IBT 40285)</name>
    <dbReference type="NCBI Taxonomy" id="1283841"/>
    <lineage>
        <taxon>Eukaryota</taxon>
        <taxon>Fungi</taxon>
        <taxon>Dikarya</taxon>
        <taxon>Ascomycota</taxon>
        <taxon>Pezizomycotina</taxon>
        <taxon>Sordariomycetes</taxon>
        <taxon>Hypocreomycetidae</taxon>
        <taxon>Hypocreales</taxon>
        <taxon>Stachybotryaceae</taxon>
        <taxon>Stachybotrys</taxon>
    </lineage>
</organism>
<protein>
    <recommendedName>
        <fullName evidence="1">Aminoglycoside phosphotransferase domain-containing protein</fullName>
    </recommendedName>
</protein>
<dbReference type="SUPFAM" id="SSF56112">
    <property type="entry name" value="Protein kinase-like (PK-like)"/>
    <property type="match status" value="1"/>
</dbReference>
<dbReference type="PANTHER" id="PTHR21310">
    <property type="entry name" value="AMINOGLYCOSIDE PHOSPHOTRANSFERASE-RELATED-RELATED"/>
    <property type="match status" value="1"/>
</dbReference>
<dbReference type="Gene3D" id="3.90.1200.10">
    <property type="match status" value="1"/>
</dbReference>
<sequence length="291" mass="33260">MASGSDIELSMVPDDHASNDMEYKFTATTFTKISRLPFPDPYPGNPEFIWRRSWNHERITNEAKALALISQQTSIPVPRLLEHGELPDGRRYLVTAFIQGITLKEIGTQGCSRPESEKHTEDTPCITCLNQAYSNALGFITDVVLPQLAEMKSQERGIDGFVMPPSWLAPDAELPWQGKKSWKILPLEKPEYIFQHGDIAAQNIIMDPQTLQVKALIDWEYAGYFPPGMERWPGTLDSDAYRKRRRNLARSIAKFLPEDYLECYNCCREKEELRRLVETGELPNPEELGNQ</sequence>
<evidence type="ECO:0000313" key="2">
    <source>
        <dbReference type="EMBL" id="KFA60790.1"/>
    </source>
</evidence>
<dbReference type="InterPro" id="IPR011009">
    <property type="entry name" value="Kinase-like_dom_sf"/>
</dbReference>
<dbReference type="Proteomes" id="UP000028524">
    <property type="component" value="Unassembled WGS sequence"/>
</dbReference>
<evidence type="ECO:0000313" key="3">
    <source>
        <dbReference type="Proteomes" id="UP000028524"/>
    </source>
</evidence>
<feature type="domain" description="Aminoglycoside phosphotransferase" evidence="1">
    <location>
        <begin position="174"/>
        <end position="230"/>
    </location>
</feature>
<gene>
    <name evidence="2" type="ORF">S40285_10754</name>
</gene>
<dbReference type="EMBL" id="KL660889">
    <property type="protein sequence ID" value="KFA60790.1"/>
    <property type="molecule type" value="Genomic_DNA"/>
</dbReference>
<dbReference type="STRING" id="1283841.A0A084QA05"/>
<dbReference type="HOGENOM" id="CLU_957042_0_0_1"/>
<name>A0A084QA05_STAC4</name>